<accession>A0A7V5NX15</accession>
<dbReference type="AlphaFoldDB" id="A0A7V5NX15"/>
<dbReference type="EMBL" id="DROP01000190">
    <property type="protein sequence ID" value="HHI88857.1"/>
    <property type="molecule type" value="Genomic_DNA"/>
</dbReference>
<evidence type="ECO:0000256" key="6">
    <source>
        <dbReference type="ARBA" id="ARBA00022989"/>
    </source>
</evidence>
<keyword evidence="2" id="KW-1003">Cell membrane</keyword>
<feature type="transmembrane region" description="Helical" evidence="8">
    <location>
        <begin position="12"/>
        <end position="32"/>
    </location>
</feature>
<dbReference type="Proteomes" id="UP000885806">
    <property type="component" value="Unassembled WGS sequence"/>
</dbReference>
<evidence type="ECO:0000256" key="8">
    <source>
        <dbReference type="SAM" id="Phobius"/>
    </source>
</evidence>
<keyword evidence="3" id="KW-0328">Glycosyltransferase</keyword>
<evidence type="ECO:0000256" key="4">
    <source>
        <dbReference type="ARBA" id="ARBA00022679"/>
    </source>
</evidence>
<reference evidence="10" key="1">
    <citation type="journal article" date="2020" name="mSystems">
        <title>Genome- and Community-Level Interaction Insights into Carbon Utilization and Element Cycling Functions of Hydrothermarchaeota in Hydrothermal Sediment.</title>
        <authorList>
            <person name="Zhou Z."/>
            <person name="Liu Y."/>
            <person name="Xu W."/>
            <person name="Pan J."/>
            <person name="Luo Z.H."/>
            <person name="Li M."/>
        </authorList>
    </citation>
    <scope>NUCLEOTIDE SEQUENCE [LARGE SCALE GENOMIC DNA]</scope>
    <source>
        <strain evidence="10">HyVt-538</strain>
    </source>
</reference>
<evidence type="ECO:0000256" key="2">
    <source>
        <dbReference type="ARBA" id="ARBA00022475"/>
    </source>
</evidence>
<feature type="transmembrane region" description="Helical" evidence="8">
    <location>
        <begin position="171"/>
        <end position="199"/>
    </location>
</feature>
<dbReference type="GO" id="GO:0016763">
    <property type="term" value="F:pentosyltransferase activity"/>
    <property type="evidence" value="ECO:0007669"/>
    <property type="project" value="TreeGrafter"/>
</dbReference>
<keyword evidence="7 8" id="KW-0472">Membrane</keyword>
<feature type="non-terminal residue" evidence="10">
    <location>
        <position position="230"/>
    </location>
</feature>
<dbReference type="GO" id="GO:0005886">
    <property type="term" value="C:plasma membrane"/>
    <property type="evidence" value="ECO:0007669"/>
    <property type="project" value="UniProtKB-SubCell"/>
</dbReference>
<dbReference type="InterPro" id="IPR003342">
    <property type="entry name" value="ArnT-like_N"/>
</dbReference>
<feature type="transmembrane region" description="Helical" evidence="8">
    <location>
        <begin position="211"/>
        <end position="229"/>
    </location>
</feature>
<dbReference type="GO" id="GO:0009103">
    <property type="term" value="P:lipopolysaccharide biosynthetic process"/>
    <property type="evidence" value="ECO:0007669"/>
    <property type="project" value="TreeGrafter"/>
</dbReference>
<gene>
    <name evidence="10" type="ORF">ENK01_02795</name>
</gene>
<keyword evidence="6 8" id="KW-1133">Transmembrane helix</keyword>
<organism evidence="10">
    <name type="scientific">Hellea balneolensis</name>
    <dbReference type="NCBI Taxonomy" id="287478"/>
    <lineage>
        <taxon>Bacteria</taxon>
        <taxon>Pseudomonadati</taxon>
        <taxon>Pseudomonadota</taxon>
        <taxon>Alphaproteobacteria</taxon>
        <taxon>Maricaulales</taxon>
        <taxon>Robiginitomaculaceae</taxon>
        <taxon>Hellea</taxon>
    </lineage>
</organism>
<feature type="transmembrane region" description="Helical" evidence="8">
    <location>
        <begin position="119"/>
        <end position="136"/>
    </location>
</feature>
<sequence length="230" mass="25173">MSPITTKLRDMFVLAVLVLLMAVPGLGSLPVIDRDEARYAQASVQMLESGDFVNIRFQDRARNKKPAGAYWAQALSVRAFSDPAARQIWAHRLPSVLAGLLAVLATYLAGIRLVGRESAFYGAAFLAVSFMFVFEAHIAKTDAFLLGFSSLSLAALARLRQNGNARGAAVLFWFALGCAVMVKGPILPVLLLLCLGTLTLWEREAGWLRKLLFWPGPILFLAIVLPWTVL</sequence>
<comment type="caution">
    <text evidence="10">The sequence shown here is derived from an EMBL/GenBank/DDBJ whole genome shotgun (WGS) entry which is preliminary data.</text>
</comment>
<dbReference type="Pfam" id="PF02366">
    <property type="entry name" value="PMT"/>
    <property type="match status" value="1"/>
</dbReference>
<feature type="transmembrane region" description="Helical" evidence="8">
    <location>
        <begin position="96"/>
        <end position="113"/>
    </location>
</feature>
<comment type="subcellular location">
    <subcellularLocation>
        <location evidence="1">Cell membrane</location>
        <topology evidence="1">Multi-pass membrane protein</topology>
    </subcellularLocation>
</comment>
<evidence type="ECO:0000259" key="9">
    <source>
        <dbReference type="Pfam" id="PF02366"/>
    </source>
</evidence>
<dbReference type="PANTHER" id="PTHR33908:SF3">
    <property type="entry name" value="UNDECAPRENYL PHOSPHATE-ALPHA-4-AMINO-4-DEOXY-L-ARABINOSE ARABINOSYL TRANSFERASE"/>
    <property type="match status" value="1"/>
</dbReference>
<protein>
    <submittedName>
        <fullName evidence="10">Phospholipid carrier-dependent glycosyltransferase</fullName>
    </submittedName>
</protein>
<name>A0A7V5NX15_9PROT</name>
<dbReference type="InterPro" id="IPR050297">
    <property type="entry name" value="LipidA_mod_glycosyltrf_83"/>
</dbReference>
<evidence type="ECO:0000313" key="10">
    <source>
        <dbReference type="EMBL" id="HHI88857.1"/>
    </source>
</evidence>
<dbReference type="GO" id="GO:0000030">
    <property type="term" value="F:mannosyltransferase activity"/>
    <property type="evidence" value="ECO:0007669"/>
    <property type="project" value="InterPro"/>
</dbReference>
<keyword evidence="5 8" id="KW-0812">Transmembrane</keyword>
<keyword evidence="4" id="KW-0808">Transferase</keyword>
<evidence type="ECO:0000256" key="3">
    <source>
        <dbReference type="ARBA" id="ARBA00022676"/>
    </source>
</evidence>
<evidence type="ECO:0000256" key="7">
    <source>
        <dbReference type="ARBA" id="ARBA00023136"/>
    </source>
</evidence>
<proteinExistence type="predicted"/>
<dbReference type="GO" id="GO:0010041">
    <property type="term" value="P:response to iron(III) ion"/>
    <property type="evidence" value="ECO:0007669"/>
    <property type="project" value="TreeGrafter"/>
</dbReference>
<dbReference type="GO" id="GO:0006493">
    <property type="term" value="P:protein O-linked glycosylation"/>
    <property type="evidence" value="ECO:0007669"/>
    <property type="project" value="InterPro"/>
</dbReference>
<evidence type="ECO:0000256" key="5">
    <source>
        <dbReference type="ARBA" id="ARBA00022692"/>
    </source>
</evidence>
<evidence type="ECO:0000256" key="1">
    <source>
        <dbReference type="ARBA" id="ARBA00004651"/>
    </source>
</evidence>
<dbReference type="PANTHER" id="PTHR33908">
    <property type="entry name" value="MANNOSYLTRANSFERASE YKCB-RELATED"/>
    <property type="match status" value="1"/>
</dbReference>
<feature type="domain" description="ArnT-like N-terminal" evidence="9">
    <location>
        <begin position="14"/>
        <end position="229"/>
    </location>
</feature>